<feature type="domain" description="Sushi" evidence="7">
    <location>
        <begin position="4"/>
        <end position="54"/>
    </location>
</feature>
<reference evidence="8" key="1">
    <citation type="journal article" date="2020" name="Cell">
        <title>Large-Scale Comparative Analyses of Tick Genomes Elucidate Their Genetic Diversity and Vector Capacities.</title>
        <authorList>
            <consortium name="Tick Genome and Microbiome Consortium (TIGMIC)"/>
            <person name="Jia N."/>
            <person name="Wang J."/>
            <person name="Shi W."/>
            <person name="Du L."/>
            <person name="Sun Y."/>
            <person name="Zhan W."/>
            <person name="Jiang J.F."/>
            <person name="Wang Q."/>
            <person name="Zhang B."/>
            <person name="Ji P."/>
            <person name="Bell-Sakyi L."/>
            <person name="Cui X.M."/>
            <person name="Yuan T.T."/>
            <person name="Jiang B.G."/>
            <person name="Yang W.F."/>
            <person name="Lam T.T."/>
            <person name="Chang Q.C."/>
            <person name="Ding S.J."/>
            <person name="Wang X.J."/>
            <person name="Zhu J.G."/>
            <person name="Ruan X.D."/>
            <person name="Zhao L."/>
            <person name="Wei J.T."/>
            <person name="Ye R.Z."/>
            <person name="Que T.C."/>
            <person name="Du C.H."/>
            <person name="Zhou Y.H."/>
            <person name="Cheng J.X."/>
            <person name="Dai P.F."/>
            <person name="Guo W.B."/>
            <person name="Han X.H."/>
            <person name="Huang E.J."/>
            <person name="Li L.F."/>
            <person name="Wei W."/>
            <person name="Gao Y.C."/>
            <person name="Liu J.Z."/>
            <person name="Shao H.Z."/>
            <person name="Wang X."/>
            <person name="Wang C.C."/>
            <person name="Yang T.C."/>
            <person name="Huo Q.B."/>
            <person name="Li W."/>
            <person name="Chen H.Y."/>
            <person name="Chen S.E."/>
            <person name="Zhou L.G."/>
            <person name="Ni X.B."/>
            <person name="Tian J.H."/>
            <person name="Sheng Y."/>
            <person name="Liu T."/>
            <person name="Pan Y.S."/>
            <person name="Xia L.Y."/>
            <person name="Li J."/>
            <person name="Zhao F."/>
            <person name="Cao W.C."/>
        </authorList>
    </citation>
    <scope>NUCLEOTIDE SEQUENCE</scope>
    <source>
        <strain evidence="8">Rsan-2018</strain>
    </source>
</reference>
<accession>A0A9D4TA84</accession>
<keyword evidence="5" id="KW-0325">Glycoprotein</keyword>
<comment type="caution">
    <text evidence="8">The sequence shown here is derived from an EMBL/GenBank/DDBJ whole genome shotgun (WGS) entry which is preliminary data.</text>
</comment>
<organism evidence="8 9">
    <name type="scientific">Rhipicephalus sanguineus</name>
    <name type="common">Brown dog tick</name>
    <name type="synonym">Ixodes sanguineus</name>
    <dbReference type="NCBI Taxonomy" id="34632"/>
    <lineage>
        <taxon>Eukaryota</taxon>
        <taxon>Metazoa</taxon>
        <taxon>Ecdysozoa</taxon>
        <taxon>Arthropoda</taxon>
        <taxon>Chelicerata</taxon>
        <taxon>Arachnida</taxon>
        <taxon>Acari</taxon>
        <taxon>Parasitiformes</taxon>
        <taxon>Ixodida</taxon>
        <taxon>Ixodoidea</taxon>
        <taxon>Ixodidae</taxon>
        <taxon>Rhipicephalinae</taxon>
        <taxon>Rhipicephalus</taxon>
        <taxon>Rhipicephalus</taxon>
    </lineage>
</organism>
<dbReference type="InterPro" id="IPR000436">
    <property type="entry name" value="Sushi_SCR_CCP_dom"/>
</dbReference>
<evidence type="ECO:0000313" key="9">
    <source>
        <dbReference type="Proteomes" id="UP000821837"/>
    </source>
</evidence>
<keyword evidence="4" id="KW-1015">Disulfide bond</keyword>
<dbReference type="Pfam" id="PF00084">
    <property type="entry name" value="Sushi"/>
    <property type="match status" value="2"/>
</dbReference>
<evidence type="ECO:0000256" key="2">
    <source>
        <dbReference type="ARBA" id="ARBA00022729"/>
    </source>
</evidence>
<evidence type="ECO:0000256" key="5">
    <source>
        <dbReference type="ARBA" id="ARBA00023180"/>
    </source>
</evidence>
<dbReference type="VEuPathDB" id="VectorBase:RSAN_036213"/>
<proteinExistence type="predicted"/>
<evidence type="ECO:0000256" key="6">
    <source>
        <dbReference type="PROSITE-ProRule" id="PRU00302"/>
    </source>
</evidence>
<dbReference type="Gene3D" id="2.10.70.10">
    <property type="entry name" value="Complement Module, domain 1"/>
    <property type="match status" value="2"/>
</dbReference>
<sequence>MQVRLCKADGTWSGTEPFCQKYYRCNAGYTLIGPSERLCKPDGTWTAPSPSVKVVPVRESVPRPVPYKRRRRFAVGPLVVNTRVQYRGNAGYTLIGTMERVCQPDGSWSGTEPVCQGQRNRHCHYDPPFG</sequence>
<dbReference type="PROSITE" id="PS50923">
    <property type="entry name" value="SUSHI"/>
    <property type="match status" value="2"/>
</dbReference>
<dbReference type="SMART" id="SM00032">
    <property type="entry name" value="CCP"/>
    <property type="match status" value="2"/>
</dbReference>
<reference evidence="8" key="2">
    <citation type="submission" date="2021-09" db="EMBL/GenBank/DDBJ databases">
        <authorList>
            <person name="Jia N."/>
            <person name="Wang J."/>
            <person name="Shi W."/>
            <person name="Du L."/>
            <person name="Sun Y."/>
            <person name="Zhan W."/>
            <person name="Jiang J."/>
            <person name="Wang Q."/>
            <person name="Zhang B."/>
            <person name="Ji P."/>
            <person name="Sakyi L.B."/>
            <person name="Cui X."/>
            <person name="Yuan T."/>
            <person name="Jiang B."/>
            <person name="Yang W."/>
            <person name="Lam T.T.-Y."/>
            <person name="Chang Q."/>
            <person name="Ding S."/>
            <person name="Wang X."/>
            <person name="Zhu J."/>
            <person name="Ruan X."/>
            <person name="Zhao L."/>
            <person name="Wei J."/>
            <person name="Que T."/>
            <person name="Du C."/>
            <person name="Cheng J."/>
            <person name="Dai P."/>
            <person name="Han X."/>
            <person name="Huang E."/>
            <person name="Gao Y."/>
            <person name="Liu J."/>
            <person name="Shao H."/>
            <person name="Ye R."/>
            <person name="Li L."/>
            <person name="Wei W."/>
            <person name="Wang X."/>
            <person name="Wang C."/>
            <person name="Huo Q."/>
            <person name="Li W."/>
            <person name="Guo W."/>
            <person name="Chen H."/>
            <person name="Chen S."/>
            <person name="Zhou L."/>
            <person name="Zhou L."/>
            <person name="Ni X."/>
            <person name="Tian J."/>
            <person name="Zhou Y."/>
            <person name="Sheng Y."/>
            <person name="Liu T."/>
            <person name="Pan Y."/>
            <person name="Xia L."/>
            <person name="Li J."/>
            <person name="Zhao F."/>
            <person name="Cao W."/>
        </authorList>
    </citation>
    <scope>NUCLEOTIDE SEQUENCE</scope>
    <source>
        <strain evidence="8">Rsan-2018</strain>
        <tissue evidence="8">Larvae</tissue>
    </source>
</reference>
<evidence type="ECO:0000313" key="8">
    <source>
        <dbReference type="EMBL" id="KAH7983674.1"/>
    </source>
</evidence>
<dbReference type="PANTHER" id="PTHR46393:SF7">
    <property type="entry name" value="COMPLEMENT C2"/>
    <property type="match status" value="1"/>
</dbReference>
<evidence type="ECO:0000259" key="7">
    <source>
        <dbReference type="PROSITE" id="PS50923"/>
    </source>
</evidence>
<keyword evidence="3" id="KW-0677">Repeat</keyword>
<protein>
    <recommendedName>
        <fullName evidence="7">Sushi domain-containing protein</fullName>
    </recommendedName>
</protein>
<feature type="domain" description="Sushi" evidence="7">
    <location>
        <begin position="57"/>
        <end position="117"/>
    </location>
</feature>
<evidence type="ECO:0000256" key="3">
    <source>
        <dbReference type="ARBA" id="ARBA00022737"/>
    </source>
</evidence>
<evidence type="ECO:0000256" key="1">
    <source>
        <dbReference type="ARBA" id="ARBA00022659"/>
    </source>
</evidence>
<keyword evidence="2" id="KW-0732">Signal</keyword>
<comment type="caution">
    <text evidence="6">Lacks conserved residue(s) required for the propagation of feature annotation.</text>
</comment>
<dbReference type="InterPro" id="IPR035976">
    <property type="entry name" value="Sushi/SCR/CCP_sf"/>
</dbReference>
<dbReference type="Proteomes" id="UP000821837">
    <property type="component" value="Chromosome 1"/>
</dbReference>
<dbReference type="CDD" id="cd00033">
    <property type="entry name" value="CCP"/>
    <property type="match status" value="2"/>
</dbReference>
<dbReference type="PANTHER" id="PTHR46393">
    <property type="entry name" value="SUSHI DOMAIN-CONTAINING PROTEIN"/>
    <property type="match status" value="1"/>
</dbReference>
<name>A0A9D4TA84_RHISA</name>
<dbReference type="SUPFAM" id="SSF57535">
    <property type="entry name" value="Complement control module/SCR domain"/>
    <property type="match status" value="2"/>
</dbReference>
<keyword evidence="9" id="KW-1185">Reference proteome</keyword>
<gene>
    <name evidence="8" type="ORF">HPB52_013415</name>
</gene>
<keyword evidence="1 6" id="KW-0768">Sushi</keyword>
<dbReference type="EMBL" id="JABSTV010001245">
    <property type="protein sequence ID" value="KAH7983674.1"/>
    <property type="molecule type" value="Genomic_DNA"/>
</dbReference>
<evidence type="ECO:0000256" key="4">
    <source>
        <dbReference type="ARBA" id="ARBA00023157"/>
    </source>
</evidence>
<dbReference type="AlphaFoldDB" id="A0A9D4TA84"/>